<evidence type="ECO:0000256" key="4">
    <source>
        <dbReference type="ARBA" id="ARBA00022692"/>
    </source>
</evidence>
<feature type="transmembrane region" description="Helical" evidence="8">
    <location>
        <begin position="57"/>
        <end position="75"/>
    </location>
</feature>
<evidence type="ECO:0000313" key="11">
    <source>
        <dbReference type="Proteomes" id="UP001059596"/>
    </source>
</evidence>
<dbReference type="Proteomes" id="UP001059596">
    <property type="component" value="Chromosome 3R"/>
</dbReference>
<comment type="caution">
    <text evidence="10">The sequence shown here is derived from an EMBL/GenBank/DDBJ whole genome shotgun (WGS) entry which is preliminary data.</text>
</comment>
<sequence>MFLGVRRVTASMLGYNKMWNYCFVARSACVHAFQQAVQKNTHVENFSRKTLNMQKRLIWLVLVLCILHSSCGLYFKMREKEQKCFIQATPEDETVIVQYKAEVEDPRSGGFMPMAPGIGMHVEVRDSKNKVIISRVYGSEARLMFTTFWPGDHHICLQSNSSSWFEGALLRVHMEIKTGESTADYARIGRTEPLDYMQLRVRQLMNKADEIVKQQNFQRYRKQLFLESHDSLYSELIFISIVQVVVLLTFMAIQYRLLFGSKPLYLAYCKALSDEELARFRTPEAYRALMTLMGQGLTTSAISEWVSQLRDPESTDEKGQIIISEKLQSRVEEFAGKFFRNRETAIPGNPYGSHYASNVQLTNLLADVQRSLSGHLKGDTFLLVCECEDCKAKAPKGLDTKP</sequence>
<evidence type="ECO:0000256" key="8">
    <source>
        <dbReference type="SAM" id="Phobius"/>
    </source>
</evidence>
<evidence type="ECO:0000256" key="2">
    <source>
        <dbReference type="ARBA" id="ARBA00007104"/>
    </source>
</evidence>
<evidence type="ECO:0000256" key="1">
    <source>
        <dbReference type="ARBA" id="ARBA00004479"/>
    </source>
</evidence>
<keyword evidence="7 8" id="KW-0472">Membrane</keyword>
<feature type="transmembrane region" description="Helical" evidence="8">
    <location>
        <begin position="232"/>
        <end position="253"/>
    </location>
</feature>
<proteinExistence type="inferred from homology"/>
<protein>
    <recommendedName>
        <fullName evidence="9">GOLD domain-containing protein</fullName>
    </recommendedName>
</protein>
<accession>A0A9P9YXF3</accession>
<evidence type="ECO:0000256" key="6">
    <source>
        <dbReference type="ARBA" id="ARBA00022989"/>
    </source>
</evidence>
<comment type="similarity">
    <text evidence="2">Belongs to the EMP24/GP25L family.</text>
</comment>
<comment type="subcellular location">
    <subcellularLocation>
        <location evidence="1">Membrane</location>
        <topology evidence="1">Single-pass type I membrane protein</topology>
    </subcellularLocation>
</comment>
<dbReference type="PANTHER" id="PTHR22811">
    <property type="entry name" value="TRANSMEMBRANE EMP24 DOMAIN-CONTAINING PROTEIN"/>
    <property type="match status" value="1"/>
</dbReference>
<keyword evidence="6 8" id="KW-1133">Transmembrane helix</keyword>
<feature type="domain" description="GOLD" evidence="9">
    <location>
        <begin position="82"/>
        <end position="178"/>
    </location>
</feature>
<evidence type="ECO:0000259" key="9">
    <source>
        <dbReference type="PROSITE" id="PS50866"/>
    </source>
</evidence>
<dbReference type="AlphaFoldDB" id="A0A9P9YXF3"/>
<keyword evidence="4 8" id="KW-0812">Transmembrane</keyword>
<keyword evidence="11" id="KW-1185">Reference proteome</keyword>
<dbReference type="GO" id="GO:0016020">
    <property type="term" value="C:membrane"/>
    <property type="evidence" value="ECO:0007669"/>
    <property type="project" value="UniProtKB-SubCell"/>
</dbReference>
<evidence type="ECO:0000256" key="5">
    <source>
        <dbReference type="ARBA" id="ARBA00022729"/>
    </source>
</evidence>
<reference evidence="10" key="1">
    <citation type="journal article" date="2023" name="Genome Biol. Evol.">
        <title>Long-read-based Genome Assembly of Drosophila gunungcola Reveals Fewer Chemosensory Genes in Flower-breeding Species.</title>
        <authorList>
            <person name="Negi A."/>
            <person name="Liao B.Y."/>
            <person name="Yeh S.D."/>
        </authorList>
    </citation>
    <scope>NUCLEOTIDE SEQUENCE</scope>
    <source>
        <strain evidence="10">Sukarami</strain>
    </source>
</reference>
<evidence type="ECO:0000256" key="7">
    <source>
        <dbReference type="ARBA" id="ARBA00023136"/>
    </source>
</evidence>
<evidence type="ECO:0000256" key="3">
    <source>
        <dbReference type="ARBA" id="ARBA00022473"/>
    </source>
</evidence>
<dbReference type="SMART" id="SM01190">
    <property type="entry name" value="EMP24_GP25L"/>
    <property type="match status" value="1"/>
</dbReference>
<dbReference type="PROSITE" id="PS50866">
    <property type="entry name" value="GOLD"/>
    <property type="match status" value="1"/>
</dbReference>
<gene>
    <name evidence="10" type="ORF">M5D96_001051</name>
</gene>
<organism evidence="10 11">
    <name type="scientific">Drosophila gunungcola</name>
    <name type="common">fruit fly</name>
    <dbReference type="NCBI Taxonomy" id="103775"/>
    <lineage>
        <taxon>Eukaryota</taxon>
        <taxon>Metazoa</taxon>
        <taxon>Ecdysozoa</taxon>
        <taxon>Arthropoda</taxon>
        <taxon>Hexapoda</taxon>
        <taxon>Insecta</taxon>
        <taxon>Pterygota</taxon>
        <taxon>Neoptera</taxon>
        <taxon>Endopterygota</taxon>
        <taxon>Diptera</taxon>
        <taxon>Brachycera</taxon>
        <taxon>Muscomorpha</taxon>
        <taxon>Ephydroidea</taxon>
        <taxon>Drosophilidae</taxon>
        <taxon>Drosophila</taxon>
        <taxon>Sophophora</taxon>
    </lineage>
</organism>
<keyword evidence="3" id="KW-0217">Developmental protein</keyword>
<dbReference type="InterPro" id="IPR009038">
    <property type="entry name" value="GOLD_dom"/>
</dbReference>
<keyword evidence="5" id="KW-0732">Signal</keyword>
<dbReference type="Pfam" id="PF01105">
    <property type="entry name" value="EMP24_GP25L"/>
    <property type="match status" value="1"/>
</dbReference>
<dbReference type="EMBL" id="JAMKOV010000001">
    <property type="protein sequence ID" value="KAI8044876.1"/>
    <property type="molecule type" value="Genomic_DNA"/>
</dbReference>
<dbReference type="InterPro" id="IPR015720">
    <property type="entry name" value="Emp24-like"/>
</dbReference>
<name>A0A9P9YXF3_9MUSC</name>
<evidence type="ECO:0000313" key="10">
    <source>
        <dbReference type="EMBL" id="KAI8044876.1"/>
    </source>
</evidence>